<protein>
    <submittedName>
        <fullName evidence="2">Enoyl-CoA hydratase/isomerase family protein</fullName>
    </submittedName>
</protein>
<keyword evidence="3" id="KW-1185">Reference proteome</keyword>
<proteinExistence type="predicted"/>
<evidence type="ECO:0000313" key="3">
    <source>
        <dbReference type="Proteomes" id="UP000283841"/>
    </source>
</evidence>
<dbReference type="GO" id="GO:0004165">
    <property type="term" value="F:delta(3)-delta(2)-enoyl-CoA isomerase activity"/>
    <property type="evidence" value="ECO:0007669"/>
    <property type="project" value="TreeGrafter"/>
</dbReference>
<dbReference type="STRING" id="264951.A0A443I3F5"/>
<reference evidence="2 3" key="1">
    <citation type="journal article" date="2018" name="Front. Microbiol.">
        <title>Genomic and genetic insights into a cosmopolitan fungus, Paecilomyces variotii (Eurotiales).</title>
        <authorList>
            <person name="Urquhart A.S."/>
            <person name="Mondo S.J."/>
            <person name="Makela M.R."/>
            <person name="Hane J.K."/>
            <person name="Wiebenga A."/>
            <person name="He G."/>
            <person name="Mihaltcheva S."/>
            <person name="Pangilinan J."/>
            <person name="Lipzen A."/>
            <person name="Barry K."/>
            <person name="de Vries R.P."/>
            <person name="Grigoriev I.V."/>
            <person name="Idnurm A."/>
        </authorList>
    </citation>
    <scope>NUCLEOTIDE SEQUENCE [LARGE SCALE GENOMIC DNA]</scope>
    <source>
        <strain evidence="2 3">CBS 101075</strain>
    </source>
</reference>
<name>A0A443I3F5_BYSSP</name>
<dbReference type="Pfam" id="PF00378">
    <property type="entry name" value="ECH_1"/>
    <property type="match status" value="1"/>
</dbReference>
<dbReference type="InterPro" id="IPR001753">
    <property type="entry name" value="Enoyl-CoA_hydra/iso"/>
</dbReference>
<dbReference type="RefSeq" id="XP_028488186.1">
    <property type="nucleotide sequence ID" value="XM_028627830.1"/>
</dbReference>
<dbReference type="GeneID" id="39597107"/>
<comment type="caution">
    <text evidence="2">The sequence shown here is derived from an EMBL/GenBank/DDBJ whole genome shotgun (WGS) entry which is preliminary data.</text>
</comment>
<dbReference type="Proteomes" id="UP000283841">
    <property type="component" value="Unassembled WGS sequence"/>
</dbReference>
<dbReference type="GO" id="GO:0005777">
    <property type="term" value="C:peroxisome"/>
    <property type="evidence" value="ECO:0007669"/>
    <property type="project" value="TreeGrafter"/>
</dbReference>
<dbReference type="InterPro" id="IPR029045">
    <property type="entry name" value="ClpP/crotonase-like_dom_sf"/>
</dbReference>
<sequence length="277" mass="30864">MTTLFTLPITSTGGSFVCSNPPSPKEGGETEKNIYLLTFVSPPDNRLTTDFIEAFLLALDIIEHRYPKGVVITTSGIGKFFSNGLDLAAIASQPDFLDGYLWKLFRRLLTYPMPTIALINGHAFAGGLMLAMFHDYRVQNPSRGFVCLNEIEFGVTLQAPMMSIFREKISPTTFRTLVLEGKRFPGPEALQAGIVDVVGGLEETLKFIKDRKLVLKPNSGIWGSMKEEMYRESLAILDSHQANLKWRDNVEEQKTAQAEKAKAAVQKWEKSQGKAKL</sequence>
<dbReference type="PANTHER" id="PTHR11941">
    <property type="entry name" value="ENOYL-COA HYDRATASE-RELATED"/>
    <property type="match status" value="1"/>
</dbReference>
<dbReference type="AlphaFoldDB" id="A0A443I3F5"/>
<evidence type="ECO:0000256" key="1">
    <source>
        <dbReference type="SAM" id="MobiDB-lite"/>
    </source>
</evidence>
<dbReference type="VEuPathDB" id="FungiDB:C8Q69DRAFT_399006"/>
<keyword evidence="2" id="KW-0413">Isomerase</keyword>
<evidence type="ECO:0000313" key="2">
    <source>
        <dbReference type="EMBL" id="RWQ98541.1"/>
    </source>
</evidence>
<dbReference type="GO" id="GO:0006635">
    <property type="term" value="P:fatty acid beta-oxidation"/>
    <property type="evidence" value="ECO:0007669"/>
    <property type="project" value="TreeGrafter"/>
</dbReference>
<dbReference type="Gene3D" id="3.90.226.10">
    <property type="entry name" value="2-enoyl-CoA Hydratase, Chain A, domain 1"/>
    <property type="match status" value="1"/>
</dbReference>
<dbReference type="SUPFAM" id="SSF52096">
    <property type="entry name" value="ClpP/crotonase"/>
    <property type="match status" value="1"/>
</dbReference>
<accession>A0A443I3F5</accession>
<dbReference type="EMBL" id="RCNU01000002">
    <property type="protein sequence ID" value="RWQ98541.1"/>
    <property type="molecule type" value="Genomic_DNA"/>
</dbReference>
<dbReference type="PANTHER" id="PTHR11941:SF75">
    <property type="entry name" value="ENOYL-COA HYDRATASE_ISOMERASE FAMILY PROTEIN"/>
    <property type="match status" value="1"/>
</dbReference>
<organism evidence="2 3">
    <name type="scientific">Byssochlamys spectabilis</name>
    <name type="common">Paecilomyces variotii</name>
    <dbReference type="NCBI Taxonomy" id="264951"/>
    <lineage>
        <taxon>Eukaryota</taxon>
        <taxon>Fungi</taxon>
        <taxon>Dikarya</taxon>
        <taxon>Ascomycota</taxon>
        <taxon>Pezizomycotina</taxon>
        <taxon>Eurotiomycetes</taxon>
        <taxon>Eurotiomycetidae</taxon>
        <taxon>Eurotiales</taxon>
        <taxon>Thermoascaceae</taxon>
        <taxon>Paecilomyces</taxon>
    </lineage>
</organism>
<feature type="region of interest" description="Disordered" evidence="1">
    <location>
        <begin position="255"/>
        <end position="277"/>
    </location>
</feature>
<gene>
    <name evidence="2" type="ORF">C8Q69DRAFT_399006</name>
</gene>
<dbReference type="CDD" id="cd06558">
    <property type="entry name" value="crotonase-like"/>
    <property type="match status" value="1"/>
</dbReference>